<gene>
    <name evidence="4" type="ORF">METZ01_LOCUS190521</name>
</gene>
<evidence type="ECO:0000256" key="1">
    <source>
        <dbReference type="ARBA" id="ARBA00022723"/>
    </source>
</evidence>
<accession>A0A382DJ73</accession>
<sequence length="387" mass="41475">MSSDSAFVLGGVPATNMNVRHRIQFSVGDAVFYISLPQPDGSSHSILLVRDIEMGLARKHACADEIGCAADYEPEGGLSGDRDTALAQAGAECLRRNGIDRVRTDGSLPMIFTAHLRDTGIEVEYDPQLAVLDRRTKSDEELAHLRRAQSVTEEAMKFACRIICAATPDADGVLREGGTTLTSELVRQRITSFLIGKNFSNHHDSIVVTVPHVADCHHHGTGPLQTGLPVIIDIFPRDNETGYWGDCTRTAVNGEPSPELVQMHAAVMEAKAEAIAALRVGATGDTVHQATVASITGSGYVMGLPPENADDGFISMRHGTGHGIGLDVHEPILLSGGGGEILANEVFTVEPGLYSARFGGVRVEDMVAVTPTGPENFNRLPDHLDWR</sequence>
<dbReference type="InterPro" id="IPR000994">
    <property type="entry name" value="Pept_M24"/>
</dbReference>
<dbReference type="SUPFAM" id="SSF55920">
    <property type="entry name" value="Creatinase/aminopeptidase"/>
    <property type="match status" value="1"/>
</dbReference>
<dbReference type="PROSITE" id="PS00491">
    <property type="entry name" value="PROLINE_PEPTIDASE"/>
    <property type="match status" value="1"/>
</dbReference>
<proteinExistence type="predicted"/>
<dbReference type="GO" id="GO:0046872">
    <property type="term" value="F:metal ion binding"/>
    <property type="evidence" value="ECO:0007669"/>
    <property type="project" value="UniProtKB-KW"/>
</dbReference>
<feature type="domain" description="Peptidase M24" evidence="3">
    <location>
        <begin position="154"/>
        <end position="370"/>
    </location>
</feature>
<protein>
    <recommendedName>
        <fullName evidence="3">Peptidase M24 domain-containing protein</fullName>
    </recommendedName>
</protein>
<dbReference type="InterPro" id="IPR001131">
    <property type="entry name" value="Peptidase_M24B_aminopep-P_CS"/>
</dbReference>
<dbReference type="PANTHER" id="PTHR46112:SF3">
    <property type="entry name" value="AMINOPEPTIDASE YPDF"/>
    <property type="match status" value="1"/>
</dbReference>
<evidence type="ECO:0000313" key="4">
    <source>
        <dbReference type="EMBL" id="SVB37667.1"/>
    </source>
</evidence>
<keyword evidence="2" id="KW-0378">Hydrolase</keyword>
<organism evidence="4">
    <name type="scientific">marine metagenome</name>
    <dbReference type="NCBI Taxonomy" id="408172"/>
    <lineage>
        <taxon>unclassified sequences</taxon>
        <taxon>metagenomes</taxon>
        <taxon>ecological metagenomes</taxon>
    </lineage>
</organism>
<reference evidence="4" key="1">
    <citation type="submission" date="2018-05" db="EMBL/GenBank/DDBJ databases">
        <authorList>
            <person name="Lanie J.A."/>
            <person name="Ng W.-L."/>
            <person name="Kazmierczak K.M."/>
            <person name="Andrzejewski T.M."/>
            <person name="Davidsen T.M."/>
            <person name="Wayne K.J."/>
            <person name="Tettelin H."/>
            <person name="Glass J.I."/>
            <person name="Rusch D."/>
            <person name="Podicherti R."/>
            <person name="Tsui H.-C.T."/>
            <person name="Winkler M.E."/>
        </authorList>
    </citation>
    <scope>NUCLEOTIDE SEQUENCE</scope>
</reference>
<dbReference type="InterPro" id="IPR036005">
    <property type="entry name" value="Creatinase/aminopeptidase-like"/>
</dbReference>
<dbReference type="InterPro" id="IPR050659">
    <property type="entry name" value="Peptidase_M24B"/>
</dbReference>
<evidence type="ECO:0000256" key="2">
    <source>
        <dbReference type="ARBA" id="ARBA00022801"/>
    </source>
</evidence>
<dbReference type="AlphaFoldDB" id="A0A382DJ73"/>
<keyword evidence="1" id="KW-0479">Metal-binding</keyword>
<evidence type="ECO:0000259" key="3">
    <source>
        <dbReference type="Pfam" id="PF00557"/>
    </source>
</evidence>
<dbReference type="Gene3D" id="3.90.230.10">
    <property type="entry name" value="Creatinase/methionine aminopeptidase superfamily"/>
    <property type="match status" value="1"/>
</dbReference>
<name>A0A382DJ73_9ZZZZ</name>
<dbReference type="Pfam" id="PF00557">
    <property type="entry name" value="Peptidase_M24"/>
    <property type="match status" value="1"/>
</dbReference>
<dbReference type="PANTHER" id="PTHR46112">
    <property type="entry name" value="AMINOPEPTIDASE"/>
    <property type="match status" value="1"/>
</dbReference>
<dbReference type="EMBL" id="UINC01039333">
    <property type="protein sequence ID" value="SVB37667.1"/>
    <property type="molecule type" value="Genomic_DNA"/>
</dbReference>
<dbReference type="GO" id="GO:0016787">
    <property type="term" value="F:hydrolase activity"/>
    <property type="evidence" value="ECO:0007669"/>
    <property type="project" value="UniProtKB-KW"/>
</dbReference>